<dbReference type="Pfam" id="PF00462">
    <property type="entry name" value="Glutaredoxin"/>
    <property type="match status" value="1"/>
</dbReference>
<dbReference type="CDD" id="cd03031">
    <property type="entry name" value="GRX_GRX_like"/>
    <property type="match status" value="1"/>
</dbReference>
<dbReference type="PANTHER" id="PTHR45669:SF22">
    <property type="entry name" value="GLUTAREDOXIN DOMAIN-CONTAINING CYSTEINE-RICH PROTEIN CG12206-RELATED"/>
    <property type="match status" value="1"/>
</dbReference>
<comment type="caution">
    <text evidence="2">The sequence shown here is derived from an EMBL/GenBank/DDBJ whole genome shotgun (WGS) entry which is preliminary data.</text>
</comment>
<evidence type="ECO:0000313" key="3">
    <source>
        <dbReference type="Proteomes" id="UP000195402"/>
    </source>
</evidence>
<proteinExistence type="predicted"/>
<evidence type="ECO:0000259" key="1">
    <source>
        <dbReference type="Pfam" id="PF00462"/>
    </source>
</evidence>
<dbReference type="EMBL" id="MVGT01003289">
    <property type="protein sequence ID" value="OVA04722.1"/>
    <property type="molecule type" value="Genomic_DNA"/>
</dbReference>
<dbReference type="Pfam" id="PF23733">
    <property type="entry name" value="GRXCR1-2_C"/>
    <property type="match status" value="1"/>
</dbReference>
<protein>
    <submittedName>
        <fullName evidence="2">Glutaredoxin</fullName>
    </submittedName>
</protein>
<dbReference type="SUPFAM" id="SSF52833">
    <property type="entry name" value="Thioredoxin-like"/>
    <property type="match status" value="1"/>
</dbReference>
<dbReference type="Gene3D" id="3.40.30.10">
    <property type="entry name" value="Glutaredoxin"/>
    <property type="match status" value="1"/>
</dbReference>
<dbReference type="PROSITE" id="PS51354">
    <property type="entry name" value="GLUTAREDOXIN_2"/>
    <property type="match status" value="1"/>
</dbReference>
<dbReference type="OrthoDB" id="423313at2759"/>
<name>A0A200Q2N3_MACCD</name>
<dbReference type="FunCoup" id="A0A200Q2N3">
    <property type="interactions" value="97"/>
</dbReference>
<evidence type="ECO:0000313" key="2">
    <source>
        <dbReference type="EMBL" id="OVA04722.1"/>
    </source>
</evidence>
<dbReference type="PANTHER" id="PTHR45669">
    <property type="entry name" value="GLUTAREDOXIN DOMAIN-CONTAINING CYSTEINE-RICH PROTEIN CG12206-RELATED"/>
    <property type="match status" value="1"/>
</dbReference>
<dbReference type="STRING" id="56857.A0A200Q2N3"/>
<dbReference type="Proteomes" id="UP000195402">
    <property type="component" value="Unassembled WGS sequence"/>
</dbReference>
<dbReference type="InParanoid" id="A0A200Q2N3"/>
<reference evidence="2 3" key="1">
    <citation type="journal article" date="2017" name="Mol. Plant">
        <title>The Genome of Medicinal Plant Macleaya cordata Provides New Insights into Benzylisoquinoline Alkaloids Metabolism.</title>
        <authorList>
            <person name="Liu X."/>
            <person name="Liu Y."/>
            <person name="Huang P."/>
            <person name="Ma Y."/>
            <person name="Qing Z."/>
            <person name="Tang Q."/>
            <person name="Cao H."/>
            <person name="Cheng P."/>
            <person name="Zheng Y."/>
            <person name="Yuan Z."/>
            <person name="Zhou Y."/>
            <person name="Liu J."/>
            <person name="Tang Z."/>
            <person name="Zhuo Y."/>
            <person name="Zhang Y."/>
            <person name="Yu L."/>
            <person name="Huang J."/>
            <person name="Yang P."/>
            <person name="Peng Q."/>
            <person name="Zhang J."/>
            <person name="Jiang W."/>
            <person name="Zhang Z."/>
            <person name="Lin K."/>
            <person name="Ro D.K."/>
            <person name="Chen X."/>
            <person name="Xiong X."/>
            <person name="Shang Y."/>
            <person name="Huang S."/>
            <person name="Zeng J."/>
        </authorList>
    </citation>
    <scope>NUCLEOTIDE SEQUENCE [LARGE SCALE GENOMIC DNA]</scope>
    <source>
        <strain evidence="3">cv. BLH2017</strain>
        <tissue evidence="2">Root</tissue>
    </source>
</reference>
<dbReference type="InterPro" id="IPR036249">
    <property type="entry name" value="Thioredoxin-like_sf"/>
</dbReference>
<organism evidence="2 3">
    <name type="scientific">Macleaya cordata</name>
    <name type="common">Five-seeded plume-poppy</name>
    <name type="synonym">Bocconia cordata</name>
    <dbReference type="NCBI Taxonomy" id="56857"/>
    <lineage>
        <taxon>Eukaryota</taxon>
        <taxon>Viridiplantae</taxon>
        <taxon>Streptophyta</taxon>
        <taxon>Embryophyta</taxon>
        <taxon>Tracheophyta</taxon>
        <taxon>Spermatophyta</taxon>
        <taxon>Magnoliopsida</taxon>
        <taxon>Ranunculales</taxon>
        <taxon>Papaveraceae</taxon>
        <taxon>Papaveroideae</taxon>
        <taxon>Macleaya</taxon>
    </lineage>
</organism>
<accession>A0A200Q2N3</accession>
<dbReference type="InterPro" id="IPR002109">
    <property type="entry name" value="Glutaredoxin"/>
</dbReference>
<dbReference type="AlphaFoldDB" id="A0A200Q2N3"/>
<keyword evidence="3" id="KW-1185">Reference proteome</keyword>
<dbReference type="OMA" id="EIINSWE"/>
<feature type="domain" description="Glutaredoxin" evidence="1">
    <location>
        <begin position="183"/>
        <end position="253"/>
    </location>
</feature>
<sequence length="335" mass="36750">MGCVSSSLLDQDDEFTQIGGSTGIGHHFVSLTSTTYGLLTIDPPHTDHNPPTPPRFGIVSLFPSPLSEPKSLRSEPEVINSWELMAGLDSESSRFSPNNSQPKPSFSLLHTVAELDSRISRSPRLFINKENSNPNRQFLTGTAITDHTNVLKPLNGNAPRNSSVKYSLDQFEIKCPPGGENRVVIYTTTLRGVRKTFEACNAVRSAIEGFGMVMSERDVSMDRGFREELKDLMKGKENGSLIPPRVFIKGRYIGGYEEVLRIHEEGCLGLLLEGLPKTKVGVVCDGCGGVRFLPCFSCNGSCKIVRVMKEKEGKKVVIRCPDCNENGLVLCPICS</sequence>
<gene>
    <name evidence="2" type="ORF">BVC80_1719g53</name>
</gene>